<dbReference type="NCBIfam" id="TIGR03594">
    <property type="entry name" value="GTPase_EngA"/>
    <property type="match status" value="1"/>
</dbReference>
<comment type="similarity">
    <text evidence="1 8 9 10">Belongs to the TRAFAC class TrmE-Era-EngA-EngB-Septin-like GTPase superfamily. EngA (Der) GTPase family.</text>
</comment>
<dbReference type="PIRSF" id="PIRSF006485">
    <property type="entry name" value="GTP-binding_EngA"/>
    <property type="match status" value="1"/>
</dbReference>
<evidence type="ECO:0000256" key="9">
    <source>
        <dbReference type="PROSITE-ProRule" id="PRU01049"/>
    </source>
</evidence>
<dbReference type="InterPro" id="IPR032859">
    <property type="entry name" value="KH_dom-like"/>
</dbReference>
<reference evidence="13 14" key="1">
    <citation type="journal article" date="2023" name="Microorganisms">
        <title>Thiorhodovibrio frisius and Trv. litoralis spp. nov., Two Novel Members from a Clade of Fastidious Purple Sulfur Bacteria That Exhibit Unique Red-Shifted Light-Harvesting Capabilities.</title>
        <authorList>
            <person name="Methner A."/>
            <person name="Kuzyk S.B."/>
            <person name="Petersen J."/>
            <person name="Bauer S."/>
            <person name="Brinkmann H."/>
            <person name="Sichau K."/>
            <person name="Wanner G."/>
            <person name="Wolf J."/>
            <person name="Neumann-Schaal M."/>
            <person name="Henke P."/>
            <person name="Tank M."/>
            <person name="Sproer C."/>
            <person name="Bunk B."/>
            <person name="Overmann J."/>
        </authorList>
    </citation>
    <scope>NUCLEOTIDE SEQUENCE [LARGE SCALE GENOMIC DNA]</scope>
    <source>
        <strain evidence="13 14">DSM 6702</strain>
    </source>
</reference>
<dbReference type="InterPro" id="IPR015946">
    <property type="entry name" value="KH_dom-like_a/b"/>
</dbReference>
<dbReference type="InterPro" id="IPR016484">
    <property type="entry name" value="GTPase_Der"/>
</dbReference>
<evidence type="ECO:0000256" key="1">
    <source>
        <dbReference type="ARBA" id="ARBA00008279"/>
    </source>
</evidence>
<feature type="domain" description="EngA-type G" evidence="12">
    <location>
        <begin position="183"/>
        <end position="356"/>
    </location>
</feature>
<feature type="compositionally biased region" description="Basic residues" evidence="11">
    <location>
        <begin position="460"/>
        <end position="471"/>
    </location>
</feature>
<evidence type="ECO:0000256" key="8">
    <source>
        <dbReference type="HAMAP-Rule" id="MF_00195"/>
    </source>
</evidence>
<dbReference type="PRINTS" id="PR00326">
    <property type="entry name" value="GTP1OBG"/>
</dbReference>
<organism evidence="13 14">
    <name type="scientific">Thiorhodovibrio winogradskyi</name>
    <dbReference type="NCBI Taxonomy" id="77007"/>
    <lineage>
        <taxon>Bacteria</taxon>
        <taxon>Pseudomonadati</taxon>
        <taxon>Pseudomonadota</taxon>
        <taxon>Gammaproteobacteria</taxon>
        <taxon>Chromatiales</taxon>
        <taxon>Chromatiaceae</taxon>
        <taxon>Thiorhodovibrio</taxon>
    </lineage>
</organism>
<keyword evidence="14" id="KW-1185">Reference proteome</keyword>
<dbReference type="Proteomes" id="UP001432180">
    <property type="component" value="Chromosome"/>
</dbReference>
<dbReference type="CDD" id="cd01895">
    <property type="entry name" value="EngA2"/>
    <property type="match status" value="1"/>
</dbReference>
<dbReference type="Gene3D" id="3.30.300.20">
    <property type="match status" value="1"/>
</dbReference>
<evidence type="ECO:0000256" key="10">
    <source>
        <dbReference type="RuleBase" id="RU004481"/>
    </source>
</evidence>
<keyword evidence="6 8" id="KW-0342">GTP-binding</keyword>
<dbReference type="InterPro" id="IPR027417">
    <property type="entry name" value="P-loop_NTPase"/>
</dbReference>
<feature type="binding site" evidence="8">
    <location>
        <begin position="236"/>
        <end position="240"/>
    </location>
    <ligand>
        <name>GTP</name>
        <dbReference type="ChEBI" id="CHEBI:37565"/>
        <label>2</label>
    </ligand>
</feature>
<dbReference type="InterPro" id="IPR031166">
    <property type="entry name" value="G_ENGA"/>
</dbReference>
<evidence type="ECO:0000313" key="13">
    <source>
        <dbReference type="EMBL" id="WPL19302.1"/>
    </source>
</evidence>
<evidence type="ECO:0000259" key="12">
    <source>
        <dbReference type="PROSITE" id="PS51712"/>
    </source>
</evidence>
<dbReference type="PANTHER" id="PTHR43834">
    <property type="entry name" value="GTPASE DER"/>
    <property type="match status" value="1"/>
</dbReference>
<protein>
    <recommendedName>
        <fullName evidence="2 8">GTPase Der</fullName>
    </recommendedName>
    <alternativeName>
        <fullName evidence="7 8">GTP-binding protein EngA</fullName>
    </alternativeName>
</protein>
<proteinExistence type="inferred from homology"/>
<keyword evidence="4 10" id="KW-0677">Repeat</keyword>
<dbReference type="NCBIfam" id="TIGR00231">
    <property type="entry name" value="small_GTP"/>
    <property type="match status" value="2"/>
</dbReference>
<dbReference type="Pfam" id="PF01926">
    <property type="entry name" value="MMR_HSR1"/>
    <property type="match status" value="2"/>
</dbReference>
<feature type="binding site" evidence="8">
    <location>
        <begin position="189"/>
        <end position="196"/>
    </location>
    <ligand>
        <name>GTP</name>
        <dbReference type="ChEBI" id="CHEBI:37565"/>
        <label>2</label>
    </ligand>
</feature>
<feature type="domain" description="EngA-type G" evidence="12">
    <location>
        <begin position="3"/>
        <end position="166"/>
    </location>
</feature>
<feature type="binding site" evidence="8">
    <location>
        <begin position="56"/>
        <end position="60"/>
    </location>
    <ligand>
        <name>GTP</name>
        <dbReference type="ChEBI" id="CHEBI:37565"/>
        <label>1</label>
    </ligand>
</feature>
<dbReference type="RefSeq" id="WP_328985052.1">
    <property type="nucleotide sequence ID" value="NZ_CP121472.1"/>
</dbReference>
<dbReference type="InterPro" id="IPR005225">
    <property type="entry name" value="Small_GTP-bd"/>
</dbReference>
<comment type="subunit">
    <text evidence="8">Associates with the 50S ribosomal subunit.</text>
</comment>
<evidence type="ECO:0000256" key="5">
    <source>
        <dbReference type="ARBA" id="ARBA00022741"/>
    </source>
</evidence>
<evidence type="ECO:0000256" key="7">
    <source>
        <dbReference type="ARBA" id="ARBA00032345"/>
    </source>
</evidence>
<evidence type="ECO:0000256" key="3">
    <source>
        <dbReference type="ARBA" id="ARBA00022517"/>
    </source>
</evidence>
<feature type="binding site" evidence="8">
    <location>
        <begin position="118"/>
        <end position="121"/>
    </location>
    <ligand>
        <name>GTP</name>
        <dbReference type="ChEBI" id="CHEBI:37565"/>
        <label>1</label>
    </ligand>
</feature>
<feature type="binding site" evidence="8">
    <location>
        <begin position="9"/>
        <end position="16"/>
    </location>
    <ligand>
        <name>GTP</name>
        <dbReference type="ChEBI" id="CHEBI:37565"/>
        <label>1</label>
    </ligand>
</feature>
<keyword evidence="5 8" id="KW-0547">Nucleotide-binding</keyword>
<feature type="binding site" evidence="8">
    <location>
        <begin position="301"/>
        <end position="304"/>
    </location>
    <ligand>
        <name>GTP</name>
        <dbReference type="ChEBI" id="CHEBI:37565"/>
        <label>2</label>
    </ligand>
</feature>
<dbReference type="EMBL" id="CP121472">
    <property type="protein sequence ID" value="WPL19302.1"/>
    <property type="molecule type" value="Genomic_DNA"/>
</dbReference>
<dbReference type="Pfam" id="PF14714">
    <property type="entry name" value="KH_dom-like"/>
    <property type="match status" value="1"/>
</dbReference>
<evidence type="ECO:0000256" key="11">
    <source>
        <dbReference type="SAM" id="MobiDB-lite"/>
    </source>
</evidence>
<feature type="region of interest" description="Disordered" evidence="11">
    <location>
        <begin position="438"/>
        <end position="471"/>
    </location>
</feature>
<dbReference type="SUPFAM" id="SSF52540">
    <property type="entry name" value="P-loop containing nucleoside triphosphate hydrolases"/>
    <property type="match status" value="2"/>
</dbReference>
<comment type="function">
    <text evidence="8 10">GTPase that plays an essential role in the late steps of ribosome biogenesis.</text>
</comment>
<dbReference type="PANTHER" id="PTHR43834:SF6">
    <property type="entry name" value="GTPASE DER"/>
    <property type="match status" value="1"/>
</dbReference>
<keyword evidence="3 8" id="KW-0690">Ribosome biogenesis</keyword>
<dbReference type="InterPro" id="IPR006073">
    <property type="entry name" value="GTP-bd"/>
</dbReference>
<dbReference type="HAMAP" id="MF_00195">
    <property type="entry name" value="GTPase_Der"/>
    <property type="match status" value="1"/>
</dbReference>
<evidence type="ECO:0000256" key="6">
    <source>
        <dbReference type="ARBA" id="ARBA00023134"/>
    </source>
</evidence>
<gene>
    <name evidence="8 13" type="primary">der</name>
    <name evidence="13" type="ORF">Thiowin_04419</name>
</gene>
<dbReference type="PROSITE" id="PS51712">
    <property type="entry name" value="G_ENGA"/>
    <property type="match status" value="2"/>
</dbReference>
<evidence type="ECO:0000256" key="2">
    <source>
        <dbReference type="ARBA" id="ARBA00020953"/>
    </source>
</evidence>
<evidence type="ECO:0000256" key="4">
    <source>
        <dbReference type="ARBA" id="ARBA00022737"/>
    </source>
</evidence>
<evidence type="ECO:0000313" key="14">
    <source>
        <dbReference type="Proteomes" id="UP001432180"/>
    </source>
</evidence>
<sequence>MLPVITLVGRPNVGKSTLFNRLTRSRHALVADYPGLTRDRQYGVGQLGPGPYILVDTGGLSGSSDPLDMLTERQVRLAIAEADHLLFLVDARDGCVTGDFDIAAELRRTGKPLTLVVNKVDRLDANQVLLEFHALGLGDPLPIAASHGRGLNTLLERIFAALPQVDAGAEGADTTGAEAGKGIQIAVVGRPNAGKSTLINRLLGEERVVTSDTPGTTRDSLFIPFQVDGRDYTLIDTAGMRRRARVTEMIEKFSVIKAMQAIDACNVAILVVDARAGIGEQDATLASHVIDSGRALVVAVNKWDGLSADERTKIKDSYERKLAFLEFAERFQISALHGSSVGLLLDAAERAYSSAIRDLPTPLLTRLLADLVSEHQPPLVHGRRIKLRYAHQGGRNPPVIVIHGNQVDAVPDAYRRYLMNRFRKELGLHGTPLRLEFKTGSNPFAGKRNTLTPRQQRQRERLKRFVNRRGR</sequence>
<dbReference type="CDD" id="cd01894">
    <property type="entry name" value="EngA1"/>
    <property type="match status" value="1"/>
</dbReference>
<accession>A0ABZ0SGS5</accession>
<name>A0ABZ0SGS5_9GAMM</name>
<dbReference type="Gene3D" id="3.40.50.300">
    <property type="entry name" value="P-loop containing nucleotide triphosphate hydrolases"/>
    <property type="match status" value="2"/>
</dbReference>